<dbReference type="AlphaFoldDB" id="A0AAD7G598"/>
<evidence type="ECO:0000256" key="1">
    <source>
        <dbReference type="SAM" id="SignalP"/>
    </source>
</evidence>
<keyword evidence="3" id="KW-1185">Reference proteome</keyword>
<gene>
    <name evidence="2" type="ORF">B0H17DRAFT_1213632</name>
</gene>
<dbReference type="EMBL" id="JARKIE010000294">
    <property type="protein sequence ID" value="KAJ7657052.1"/>
    <property type="molecule type" value="Genomic_DNA"/>
</dbReference>
<comment type="caution">
    <text evidence="2">The sequence shown here is derived from an EMBL/GenBank/DDBJ whole genome shotgun (WGS) entry which is preliminary data.</text>
</comment>
<keyword evidence="1" id="KW-0732">Signal</keyword>
<evidence type="ECO:0008006" key="4">
    <source>
        <dbReference type="Google" id="ProtNLM"/>
    </source>
</evidence>
<reference evidence="2" key="1">
    <citation type="submission" date="2023-03" db="EMBL/GenBank/DDBJ databases">
        <title>Massive genome expansion in bonnet fungi (Mycena s.s.) driven by repeated elements and novel gene families across ecological guilds.</title>
        <authorList>
            <consortium name="Lawrence Berkeley National Laboratory"/>
            <person name="Harder C.B."/>
            <person name="Miyauchi S."/>
            <person name="Viragh M."/>
            <person name="Kuo A."/>
            <person name="Thoen E."/>
            <person name="Andreopoulos B."/>
            <person name="Lu D."/>
            <person name="Skrede I."/>
            <person name="Drula E."/>
            <person name="Henrissat B."/>
            <person name="Morin E."/>
            <person name="Kohler A."/>
            <person name="Barry K."/>
            <person name="LaButti K."/>
            <person name="Morin E."/>
            <person name="Salamov A."/>
            <person name="Lipzen A."/>
            <person name="Mereny Z."/>
            <person name="Hegedus B."/>
            <person name="Baldrian P."/>
            <person name="Stursova M."/>
            <person name="Weitz H."/>
            <person name="Taylor A."/>
            <person name="Grigoriev I.V."/>
            <person name="Nagy L.G."/>
            <person name="Martin F."/>
            <person name="Kauserud H."/>
        </authorList>
    </citation>
    <scope>NUCLEOTIDE SEQUENCE</scope>
    <source>
        <strain evidence="2">CBHHK067</strain>
    </source>
</reference>
<accession>A0AAD7G598</accession>
<dbReference type="Proteomes" id="UP001221757">
    <property type="component" value="Unassembled WGS sequence"/>
</dbReference>
<name>A0AAD7G598_MYCRO</name>
<protein>
    <recommendedName>
        <fullName evidence="4">DUF4397 domain-containing protein</fullName>
    </recommendedName>
</protein>
<evidence type="ECO:0000313" key="3">
    <source>
        <dbReference type="Proteomes" id="UP001221757"/>
    </source>
</evidence>
<proteinExistence type="predicted"/>
<sequence length="64" mass="6748">MFLRAILCLSALTMAIAVPQLPYTVVRIVHTTTDVAPYIVDATTTLVFTPGPSTTFANPTGPGL</sequence>
<feature type="chain" id="PRO_5042181215" description="DUF4397 domain-containing protein" evidence="1">
    <location>
        <begin position="18"/>
        <end position="64"/>
    </location>
</feature>
<feature type="signal peptide" evidence="1">
    <location>
        <begin position="1"/>
        <end position="17"/>
    </location>
</feature>
<organism evidence="2 3">
    <name type="scientific">Mycena rosella</name>
    <name type="common">Pink bonnet</name>
    <name type="synonym">Agaricus rosellus</name>
    <dbReference type="NCBI Taxonomy" id="1033263"/>
    <lineage>
        <taxon>Eukaryota</taxon>
        <taxon>Fungi</taxon>
        <taxon>Dikarya</taxon>
        <taxon>Basidiomycota</taxon>
        <taxon>Agaricomycotina</taxon>
        <taxon>Agaricomycetes</taxon>
        <taxon>Agaricomycetidae</taxon>
        <taxon>Agaricales</taxon>
        <taxon>Marasmiineae</taxon>
        <taxon>Mycenaceae</taxon>
        <taxon>Mycena</taxon>
    </lineage>
</organism>
<evidence type="ECO:0000313" key="2">
    <source>
        <dbReference type="EMBL" id="KAJ7657052.1"/>
    </source>
</evidence>